<proteinExistence type="predicted"/>
<organism evidence="2 3">
    <name type="scientific">Cymbomonas tetramitiformis</name>
    <dbReference type="NCBI Taxonomy" id="36881"/>
    <lineage>
        <taxon>Eukaryota</taxon>
        <taxon>Viridiplantae</taxon>
        <taxon>Chlorophyta</taxon>
        <taxon>Pyramimonadophyceae</taxon>
        <taxon>Pyramimonadales</taxon>
        <taxon>Pyramimonadaceae</taxon>
        <taxon>Cymbomonas</taxon>
    </lineage>
</organism>
<reference evidence="2 3" key="1">
    <citation type="journal article" date="2015" name="Genome Biol. Evol.">
        <title>Comparative Genomics of a Bacterivorous Green Alga Reveals Evolutionary Causalities and Consequences of Phago-Mixotrophic Mode of Nutrition.</title>
        <authorList>
            <person name="Burns J.A."/>
            <person name="Paasch A."/>
            <person name="Narechania A."/>
            <person name="Kim E."/>
        </authorList>
    </citation>
    <scope>NUCLEOTIDE SEQUENCE [LARGE SCALE GENOMIC DNA]</scope>
    <source>
        <strain evidence="2 3">PLY_AMNH</strain>
    </source>
</reference>
<name>A0AAE0FBJ8_9CHLO</name>
<evidence type="ECO:0000256" key="1">
    <source>
        <dbReference type="SAM" id="SignalP"/>
    </source>
</evidence>
<accession>A0AAE0FBJ8</accession>
<keyword evidence="3" id="KW-1185">Reference proteome</keyword>
<comment type="caution">
    <text evidence="2">The sequence shown here is derived from an EMBL/GenBank/DDBJ whole genome shotgun (WGS) entry which is preliminary data.</text>
</comment>
<dbReference type="EMBL" id="LGRX02021482">
    <property type="protein sequence ID" value="KAK3256620.1"/>
    <property type="molecule type" value="Genomic_DNA"/>
</dbReference>
<dbReference type="AlphaFoldDB" id="A0AAE0FBJ8"/>
<evidence type="ECO:0008006" key="4">
    <source>
        <dbReference type="Google" id="ProtNLM"/>
    </source>
</evidence>
<protein>
    <recommendedName>
        <fullName evidence="4">TNFR-Cys domain-containing protein</fullName>
    </recommendedName>
</protein>
<evidence type="ECO:0000313" key="2">
    <source>
        <dbReference type="EMBL" id="KAK3256620.1"/>
    </source>
</evidence>
<sequence length="1038" mass="113059">MRALIASALLAITLLTLLPNSTFAGIVDRTEVVPNDYQNKQNLGKTLNLLGSSVKKPGAKDLSTPRHVVNIEKPGKLVVKRSAPIQVVSINGTLRAREFSKEDVKRREAAIKAYAVKQKGNKVSAKRRSLVLAEKKFVKRTQKDVTRGRIAAESNSHKLNSKKWKLPQAGELGGSPRLSLKAFAERLSRSTGAAETAVSTQAAGNTTRSLLQASSECAVLASELVSIEQDKDCHQAIFDNTPFDIECNQDSDCGDNLYCQRDALSQYCWPCDRCCSMKYVFEEDAGCGDCACPSPTSCQSSATCGLDTFCDTEPAADLWRVKHVLEATSEAQEASFSLSDGEGKLHEWLITAPDDKQVVINFTCLDAESWTPISIYDDYNAELDMEYSFLAHVYSRWELNYSPFCQGVLSASDNFLYISHDAGNIYHESFTRFTFTYHYAEVVSNTFTAAGAIISGVASCATCGSEDSSTHYQSCVSCPDGYEISVFGTDCTGACVPVGTAEMTTDSGCCATPVDATTSSSGCYTDPGVGVTTFTLTEGGNYNFTAPSGKFPRLNFTDVPYDANLAVELLFYAEGSMYAHFITNYIFNMADKPFFEGKPGTYTLKIQSCGTQSNNPWAISGTVDTARVTTLIPSADLQTLDYTFLGSQTVDDWHPGDAACHAPSGEAMYWRFLLPSGMDALDFFDIHTYEECWYSYCEPLDLLVADSDTDCAAWCKCEEKENEGCAVATGHCVGGLYDNLGKLDEAKCLTKAADSESNLMGGEHRDLECMFLQPDEYDSDWDYEINGRGTNRKACSSHSECPTAFPYCDGHDSYWYGGECISCCACTSEGNCPQEMVDMCTTSYPSVCFPLCEPSPDCDGTKQCPGQYDSDDDDPRSLTDIKDGAALTSHTLALFMKHANAQYLFMCGYSGHSFCGTLHSYQAKRQVHRCSGMPAAADVEFSPPMRTAVQVASAVITRGVPHRRIRMGKLAGLCITQMLSSAKRPNAEVVQLRAGPMLRWLNAEGGLSTGPMLTWMPVRRPNADVAACVPNADVAACV</sequence>
<feature type="signal peptide" evidence="1">
    <location>
        <begin position="1"/>
        <end position="24"/>
    </location>
</feature>
<feature type="chain" id="PRO_5042120024" description="TNFR-Cys domain-containing protein" evidence="1">
    <location>
        <begin position="25"/>
        <end position="1038"/>
    </location>
</feature>
<keyword evidence="1" id="KW-0732">Signal</keyword>
<evidence type="ECO:0000313" key="3">
    <source>
        <dbReference type="Proteomes" id="UP001190700"/>
    </source>
</evidence>
<gene>
    <name evidence="2" type="ORF">CYMTET_34251</name>
</gene>
<dbReference type="Proteomes" id="UP001190700">
    <property type="component" value="Unassembled WGS sequence"/>
</dbReference>